<dbReference type="Proteomes" id="UP000261520">
    <property type="component" value="Unplaced"/>
</dbReference>
<dbReference type="Ensembl" id="ENSPMGT00000000694.1">
    <property type="protein sequence ID" value="ENSPMGP00000000662.1"/>
    <property type="gene ID" value="ENSPMGG00000000610.1"/>
</dbReference>
<evidence type="ECO:0000313" key="1">
    <source>
        <dbReference type="Ensembl" id="ENSPMGP00000000662.1"/>
    </source>
</evidence>
<proteinExistence type="predicted"/>
<reference evidence="1" key="2">
    <citation type="submission" date="2025-09" db="UniProtKB">
        <authorList>
            <consortium name="Ensembl"/>
        </authorList>
    </citation>
    <scope>IDENTIFICATION</scope>
</reference>
<dbReference type="AlphaFoldDB" id="A0A3B3Z7T0"/>
<sequence>VKVHRLSCQGKKDLVRKECGRKNIVECIHGYSFMNNNITDYSQVNMKHNNTSSTPKVRLLGQILQK</sequence>
<name>A0A3B3Z7T0_9GOBI</name>
<organism evidence="1 2">
    <name type="scientific">Periophthalmus magnuspinnatus</name>
    <dbReference type="NCBI Taxonomy" id="409849"/>
    <lineage>
        <taxon>Eukaryota</taxon>
        <taxon>Metazoa</taxon>
        <taxon>Chordata</taxon>
        <taxon>Craniata</taxon>
        <taxon>Vertebrata</taxon>
        <taxon>Euteleostomi</taxon>
        <taxon>Actinopterygii</taxon>
        <taxon>Neopterygii</taxon>
        <taxon>Teleostei</taxon>
        <taxon>Neoteleostei</taxon>
        <taxon>Acanthomorphata</taxon>
        <taxon>Gobiaria</taxon>
        <taxon>Gobiiformes</taxon>
        <taxon>Gobioidei</taxon>
        <taxon>Gobiidae</taxon>
        <taxon>Oxudercinae</taxon>
        <taxon>Periophthalmus</taxon>
    </lineage>
</organism>
<reference evidence="1" key="1">
    <citation type="submission" date="2025-08" db="UniProtKB">
        <authorList>
            <consortium name="Ensembl"/>
        </authorList>
    </citation>
    <scope>IDENTIFICATION</scope>
</reference>
<evidence type="ECO:0000313" key="2">
    <source>
        <dbReference type="Proteomes" id="UP000261520"/>
    </source>
</evidence>
<keyword evidence="2" id="KW-1185">Reference proteome</keyword>
<protein>
    <submittedName>
        <fullName evidence="1">Uncharacterized protein</fullName>
    </submittedName>
</protein>
<accession>A0A3B3Z7T0</accession>